<dbReference type="InterPro" id="IPR007421">
    <property type="entry name" value="Schlafen_AlbA_2_dom"/>
</dbReference>
<evidence type="ECO:0000259" key="3">
    <source>
        <dbReference type="Pfam" id="PF21026"/>
    </source>
</evidence>
<dbReference type="InterPro" id="IPR038461">
    <property type="entry name" value="Schlafen_AlbA_2_dom_sf"/>
</dbReference>
<feature type="domain" description="Schlafen AlbA-2" evidence="1">
    <location>
        <begin position="201"/>
        <end position="316"/>
    </location>
</feature>
<evidence type="ECO:0000313" key="4">
    <source>
        <dbReference type="Proteomes" id="UP000515203"/>
    </source>
</evidence>
<evidence type="ECO:0000259" key="2">
    <source>
        <dbReference type="Pfam" id="PF17057"/>
    </source>
</evidence>
<dbReference type="Pfam" id="PF17057">
    <property type="entry name" value="B3R"/>
    <property type="match status" value="1"/>
</dbReference>
<protein>
    <submittedName>
        <fullName evidence="5">Schlafen family member 13</fullName>
    </submittedName>
</protein>
<organism evidence="4 5">
    <name type="scientific">Octodon degus</name>
    <name type="common">Degu</name>
    <name type="synonym">Sciurus degus</name>
    <dbReference type="NCBI Taxonomy" id="10160"/>
    <lineage>
        <taxon>Eukaryota</taxon>
        <taxon>Metazoa</taxon>
        <taxon>Chordata</taxon>
        <taxon>Craniata</taxon>
        <taxon>Vertebrata</taxon>
        <taxon>Euteleostomi</taxon>
        <taxon>Mammalia</taxon>
        <taxon>Eutheria</taxon>
        <taxon>Euarchontoglires</taxon>
        <taxon>Glires</taxon>
        <taxon>Rodentia</taxon>
        <taxon>Hystricomorpha</taxon>
        <taxon>Octodontidae</taxon>
        <taxon>Octodon</taxon>
    </lineage>
</organism>
<dbReference type="InterPro" id="IPR031450">
    <property type="entry name" value="Poxin-SLFN/SLFN_N"/>
</dbReference>
<dbReference type="AlphaFoldDB" id="A0A6P3FDN3"/>
<dbReference type="GO" id="GO:0051607">
    <property type="term" value="P:defense response to virus"/>
    <property type="evidence" value="ECO:0007669"/>
    <property type="project" value="TreeGrafter"/>
</dbReference>
<dbReference type="InterPro" id="IPR048729">
    <property type="entry name" value="SLFN_GTPase-like"/>
</dbReference>
<sequence length="616" mass="69623">MQTDDCSPLLQPSQPDLVIRVGKVTIGEKCRKKLPKIRKEKEKEKVVQAACALLNSGGGVIRMEIANETDCPLDLGLDLQEALTELILPSDIFDDFFDTEKQGRMFHIFVKSWRRGALPEDNSDKPPICSMCSSLYRRSGTSTICLNSRQAYNFLKIKKNNAQKARINEESGHQDILESNPAFQVFQSKKLEYGHILPFPESHSVEFKHFSTPKINQYVKKAIQKYTPAFANNKGGYLFIGVEDEDRKVLGCPKENVDRDSLQRVIAQAVSKLPVFHFCSTDARVSFEVKFIDVYKEEALYGYVVAVKIEPFCCVAFSEDPVSWKVNEQQEIVRMNMTEWIAKMMGTDPDFAEGFASQLSLSDSLPHCRKGMKHTAHLQQLLFPVSPGRWQYIPESLWVELSSQHKGLEELIHQQVRPASWGILIFSRSWAVDLGLEEKQGVLCDALLIAHNSRPTLYTILGDQDAEGQDYCNHIALTLKQKLVTMGGYTGKLCVMTKVLCLSPDISAMSLELYSSPIVYPLPYNLSGTQKIESLLQALVIVLLGFRSSLNHQHERILSLLEVPPSQQCVCLIPTWLRKDKPGHKDQGKIRTSVSPLKLNLVNVAEKVWHKRRIST</sequence>
<dbReference type="PANTHER" id="PTHR12155">
    <property type="entry name" value="SCHLAFEN"/>
    <property type="match status" value="1"/>
</dbReference>
<dbReference type="OrthoDB" id="6052143at2759"/>
<dbReference type="Gene3D" id="3.30.950.30">
    <property type="entry name" value="Schlafen, AAA domain"/>
    <property type="match status" value="1"/>
</dbReference>
<dbReference type="GeneID" id="101562222"/>
<dbReference type="GO" id="GO:0000049">
    <property type="term" value="F:tRNA binding"/>
    <property type="evidence" value="ECO:0007669"/>
    <property type="project" value="TreeGrafter"/>
</dbReference>
<accession>A0A6P3FDN3</accession>
<dbReference type="Pfam" id="PF04326">
    <property type="entry name" value="SLFN_AlbA_2"/>
    <property type="match status" value="1"/>
</dbReference>
<evidence type="ECO:0000313" key="5">
    <source>
        <dbReference type="RefSeq" id="XP_004635577.1"/>
    </source>
</evidence>
<evidence type="ECO:0000259" key="1">
    <source>
        <dbReference type="Pfam" id="PF04326"/>
    </source>
</evidence>
<dbReference type="RefSeq" id="XP_004635577.1">
    <property type="nucleotide sequence ID" value="XM_004635520.1"/>
</dbReference>
<dbReference type="PANTHER" id="PTHR12155:SF43">
    <property type="entry name" value="SCHLAFEN FAMILY MEMBER 13"/>
    <property type="match status" value="1"/>
</dbReference>
<keyword evidence="4" id="KW-1185">Reference proteome</keyword>
<reference evidence="5" key="1">
    <citation type="submission" date="2025-08" db="UniProtKB">
        <authorList>
            <consortium name="RefSeq"/>
        </authorList>
    </citation>
    <scope>IDENTIFICATION</scope>
</reference>
<proteinExistence type="predicted"/>
<feature type="domain" description="Poxin-Schlafen/Schlafen-like N-terminal" evidence="2">
    <location>
        <begin position="94"/>
        <end position="167"/>
    </location>
</feature>
<gene>
    <name evidence="5" type="primary">LOC101562222</name>
</gene>
<dbReference type="InParanoid" id="A0A6P3FDN3"/>
<dbReference type="InterPro" id="IPR029684">
    <property type="entry name" value="Schlafen"/>
</dbReference>
<dbReference type="Pfam" id="PF21026">
    <property type="entry name" value="SLFN_GTPase-like"/>
    <property type="match status" value="1"/>
</dbReference>
<dbReference type="Proteomes" id="UP000515203">
    <property type="component" value="Unplaced"/>
</dbReference>
<feature type="domain" description="Schlafen GTPase-like" evidence="3">
    <location>
        <begin position="389"/>
        <end position="526"/>
    </location>
</feature>
<name>A0A6P3FDN3_OCTDE</name>